<dbReference type="GO" id="GO:0004714">
    <property type="term" value="F:transmembrane receptor protein tyrosine kinase activity"/>
    <property type="evidence" value="ECO:0007669"/>
    <property type="project" value="TreeGrafter"/>
</dbReference>
<evidence type="ECO:0000256" key="8">
    <source>
        <dbReference type="ARBA" id="ARBA00022840"/>
    </source>
</evidence>
<proteinExistence type="predicted"/>
<reference evidence="16" key="1">
    <citation type="submission" date="2019-07" db="EMBL/GenBank/DDBJ databases">
        <title>Annotation for the trematode Paragonimus miyazaki's.</title>
        <authorList>
            <person name="Choi Y.-J."/>
        </authorList>
    </citation>
    <scope>NUCLEOTIDE SEQUENCE</scope>
    <source>
        <strain evidence="16">Japan</strain>
    </source>
</reference>
<dbReference type="Proteomes" id="UP000822476">
    <property type="component" value="Unassembled WGS sequence"/>
</dbReference>
<evidence type="ECO:0000256" key="10">
    <source>
        <dbReference type="ARBA" id="ARBA00023136"/>
    </source>
</evidence>
<evidence type="ECO:0000256" key="13">
    <source>
        <dbReference type="ARBA" id="ARBA00023180"/>
    </source>
</evidence>
<dbReference type="PROSITE" id="PS00109">
    <property type="entry name" value="PROTEIN_KINASE_TYR"/>
    <property type="match status" value="1"/>
</dbReference>
<dbReference type="PANTHER" id="PTHR24416:SF349">
    <property type="entry name" value="TYROSINE-PROTEIN KINASE RYK"/>
    <property type="match status" value="1"/>
</dbReference>
<sequence>MPKVAPQCSLTVSSPEKFGPMVATSAMLFSIVLLILCFTRKKSCRRIARDSAQMNCAFGRWSKVKHTKTTPTMSTDISARTATYSDNANNKFYIYTENKKGPSFESPRQFEQTQEILTGDIKDACRIVDAFNVSSSEYIPNLCSQASDSLEVLSHSSQFTNHRKHFRRRFSHKNCSRLKKLKHARRVNWSLLKKYENYCRKRVGVCSNAEALWTNRQLGIEFIDQREKYRRKLECDEVPTNESPWVRACEILENKSCISKMSNSTVSTLRTASLPQISPRAKDLCNIMADLFLPSQNIVLKKIVLEGTFGLLYEAKLRILPDRKRIQNEQWKSVFVKTVSNQATNKQIQIFLQDACKMAGLRHKTLASMVATSKEEHQFGSGKSELSLRPWLIYSFAEFGNLKLFLRNSTHQRNITSITADQLLAMGLQLIDAVAFLHDIRIIHGDIATRNCLLGAKYSVKLSDCALSRDFFPDDYHCLGDNTNRPIKWLALEALIERKYTAATDVWSMGVTLWELITKGQQPYDLFDSFEMLNVLRSGYRMKQPSHCPDELWEIIRSCWKMPPTSRPTIDQLREMLQRFRQTVTQYI</sequence>
<keyword evidence="8" id="KW-0067">ATP-binding</keyword>
<protein>
    <recommendedName>
        <fullName evidence="15">Protein kinase domain-containing protein</fullName>
    </recommendedName>
</protein>
<evidence type="ECO:0000313" key="17">
    <source>
        <dbReference type="Proteomes" id="UP000822476"/>
    </source>
</evidence>
<dbReference type="GO" id="GO:0007169">
    <property type="term" value="P:cell surface receptor protein tyrosine kinase signaling pathway"/>
    <property type="evidence" value="ECO:0007669"/>
    <property type="project" value="TreeGrafter"/>
</dbReference>
<keyword evidence="3" id="KW-0808">Transferase</keyword>
<dbReference type="GO" id="GO:0030182">
    <property type="term" value="P:neuron differentiation"/>
    <property type="evidence" value="ECO:0007669"/>
    <property type="project" value="UniProtKB-ARBA"/>
</dbReference>
<keyword evidence="11" id="KW-0829">Tyrosine-protein kinase</keyword>
<dbReference type="GO" id="GO:0043235">
    <property type="term" value="C:receptor complex"/>
    <property type="evidence" value="ECO:0007669"/>
    <property type="project" value="TreeGrafter"/>
</dbReference>
<accession>A0A8S9YRA2</accession>
<feature type="transmembrane region" description="Helical" evidence="14">
    <location>
        <begin position="20"/>
        <end position="39"/>
    </location>
</feature>
<feature type="domain" description="Protein kinase" evidence="15">
    <location>
        <begin position="298"/>
        <end position="581"/>
    </location>
</feature>
<keyword evidence="5" id="KW-0732">Signal</keyword>
<dbReference type="FunFam" id="1.10.510.10:FF:001512">
    <property type="entry name" value="Receptor tyrosine-protein kinase erbB-2"/>
    <property type="match status" value="1"/>
</dbReference>
<evidence type="ECO:0000256" key="9">
    <source>
        <dbReference type="ARBA" id="ARBA00022989"/>
    </source>
</evidence>
<dbReference type="GO" id="GO:0010976">
    <property type="term" value="P:positive regulation of neuron projection development"/>
    <property type="evidence" value="ECO:0007669"/>
    <property type="project" value="TreeGrafter"/>
</dbReference>
<dbReference type="EMBL" id="JTDE01002340">
    <property type="protein sequence ID" value="KAF7257505.1"/>
    <property type="molecule type" value="Genomic_DNA"/>
</dbReference>
<dbReference type="InterPro" id="IPR050122">
    <property type="entry name" value="RTK"/>
</dbReference>
<keyword evidence="13" id="KW-0325">Glycoprotein</keyword>
<keyword evidence="17" id="KW-1185">Reference proteome</keyword>
<dbReference type="GO" id="GO:0012505">
    <property type="term" value="C:endomembrane system"/>
    <property type="evidence" value="ECO:0007669"/>
    <property type="project" value="UniProtKB-SubCell"/>
</dbReference>
<dbReference type="Pfam" id="PF07714">
    <property type="entry name" value="PK_Tyr_Ser-Thr"/>
    <property type="match status" value="1"/>
</dbReference>
<evidence type="ECO:0000313" key="16">
    <source>
        <dbReference type="EMBL" id="KAF7257505.1"/>
    </source>
</evidence>
<keyword evidence="4 14" id="KW-0812">Transmembrane</keyword>
<evidence type="ECO:0000256" key="12">
    <source>
        <dbReference type="ARBA" id="ARBA00023170"/>
    </source>
</evidence>
<dbReference type="InterPro" id="IPR001245">
    <property type="entry name" value="Ser-Thr/Tyr_kinase_cat_dom"/>
</dbReference>
<dbReference type="PROSITE" id="PS50011">
    <property type="entry name" value="PROTEIN_KINASE_DOM"/>
    <property type="match status" value="1"/>
</dbReference>
<evidence type="ECO:0000256" key="4">
    <source>
        <dbReference type="ARBA" id="ARBA00022692"/>
    </source>
</evidence>
<evidence type="ECO:0000256" key="1">
    <source>
        <dbReference type="ARBA" id="ARBA00004167"/>
    </source>
</evidence>
<dbReference type="OrthoDB" id="4062651at2759"/>
<name>A0A8S9YRA2_9TREM</name>
<evidence type="ECO:0000256" key="6">
    <source>
        <dbReference type="ARBA" id="ARBA00022741"/>
    </source>
</evidence>
<dbReference type="InterPro" id="IPR000719">
    <property type="entry name" value="Prot_kinase_dom"/>
</dbReference>
<evidence type="ECO:0000256" key="5">
    <source>
        <dbReference type="ARBA" id="ARBA00022729"/>
    </source>
</evidence>
<comment type="caution">
    <text evidence="16">The sequence shown here is derived from an EMBL/GenBank/DDBJ whole genome shotgun (WGS) entry which is preliminary data.</text>
</comment>
<dbReference type="InterPro" id="IPR008266">
    <property type="entry name" value="Tyr_kinase_AS"/>
</dbReference>
<keyword evidence="10 14" id="KW-0472">Membrane</keyword>
<keyword evidence="9 14" id="KW-1133">Transmembrane helix</keyword>
<dbReference type="SUPFAM" id="SSF56112">
    <property type="entry name" value="Protein kinase-like (PK-like)"/>
    <property type="match status" value="1"/>
</dbReference>
<evidence type="ECO:0000256" key="2">
    <source>
        <dbReference type="ARBA" id="ARBA00004308"/>
    </source>
</evidence>
<dbReference type="AlphaFoldDB" id="A0A8S9YRA2"/>
<evidence type="ECO:0000256" key="11">
    <source>
        <dbReference type="ARBA" id="ARBA00023137"/>
    </source>
</evidence>
<dbReference type="PANTHER" id="PTHR24416">
    <property type="entry name" value="TYROSINE-PROTEIN KINASE RECEPTOR"/>
    <property type="match status" value="1"/>
</dbReference>
<keyword evidence="12" id="KW-0675">Receptor</keyword>
<dbReference type="PRINTS" id="PR00109">
    <property type="entry name" value="TYRKINASE"/>
</dbReference>
<keyword evidence="6" id="KW-0547">Nucleotide-binding</keyword>
<dbReference type="Gene3D" id="3.30.200.20">
    <property type="entry name" value="Phosphorylase Kinase, domain 1"/>
    <property type="match status" value="1"/>
</dbReference>
<dbReference type="InterPro" id="IPR011009">
    <property type="entry name" value="Kinase-like_dom_sf"/>
</dbReference>
<organism evidence="16 17">
    <name type="scientific">Paragonimus skrjabini miyazakii</name>
    <dbReference type="NCBI Taxonomy" id="59628"/>
    <lineage>
        <taxon>Eukaryota</taxon>
        <taxon>Metazoa</taxon>
        <taxon>Spiralia</taxon>
        <taxon>Lophotrochozoa</taxon>
        <taxon>Platyhelminthes</taxon>
        <taxon>Trematoda</taxon>
        <taxon>Digenea</taxon>
        <taxon>Plagiorchiida</taxon>
        <taxon>Troglotremata</taxon>
        <taxon>Troglotrematidae</taxon>
        <taxon>Paragonimus</taxon>
    </lineage>
</organism>
<comment type="subcellular location">
    <subcellularLocation>
        <location evidence="2">Endomembrane system</location>
    </subcellularLocation>
    <subcellularLocation>
        <location evidence="1">Membrane</location>
        <topology evidence="1">Single-pass membrane protein</topology>
    </subcellularLocation>
</comment>
<dbReference type="GO" id="GO:0051897">
    <property type="term" value="P:positive regulation of phosphatidylinositol 3-kinase/protein kinase B signal transduction"/>
    <property type="evidence" value="ECO:0007669"/>
    <property type="project" value="TreeGrafter"/>
</dbReference>
<dbReference type="GO" id="GO:0050793">
    <property type="term" value="P:regulation of developmental process"/>
    <property type="evidence" value="ECO:0007669"/>
    <property type="project" value="UniProtKB-ARBA"/>
</dbReference>
<dbReference type="GO" id="GO:0005886">
    <property type="term" value="C:plasma membrane"/>
    <property type="evidence" value="ECO:0007669"/>
    <property type="project" value="TreeGrafter"/>
</dbReference>
<evidence type="ECO:0000256" key="14">
    <source>
        <dbReference type="SAM" id="Phobius"/>
    </source>
</evidence>
<dbReference type="GO" id="GO:0048468">
    <property type="term" value="P:cell development"/>
    <property type="evidence" value="ECO:0007669"/>
    <property type="project" value="UniProtKB-ARBA"/>
</dbReference>
<evidence type="ECO:0000256" key="3">
    <source>
        <dbReference type="ARBA" id="ARBA00022679"/>
    </source>
</evidence>
<dbReference type="Gene3D" id="1.10.510.10">
    <property type="entry name" value="Transferase(Phosphotransferase) domain 1"/>
    <property type="match status" value="1"/>
</dbReference>
<dbReference type="GO" id="GO:0005524">
    <property type="term" value="F:ATP binding"/>
    <property type="evidence" value="ECO:0007669"/>
    <property type="project" value="UniProtKB-KW"/>
</dbReference>
<keyword evidence="7" id="KW-0418">Kinase</keyword>
<evidence type="ECO:0000259" key="15">
    <source>
        <dbReference type="PROSITE" id="PS50011"/>
    </source>
</evidence>
<evidence type="ECO:0000256" key="7">
    <source>
        <dbReference type="ARBA" id="ARBA00022777"/>
    </source>
</evidence>
<gene>
    <name evidence="16" type="ORF">EG68_04676</name>
</gene>